<dbReference type="FunFam" id="1.20.1250.20:FF:000188">
    <property type="entry name" value="MFS general substrate transporter"/>
    <property type="match status" value="1"/>
</dbReference>
<evidence type="ECO:0000256" key="3">
    <source>
        <dbReference type="ARBA" id="ARBA00022692"/>
    </source>
</evidence>
<dbReference type="GO" id="GO:0022857">
    <property type="term" value="F:transmembrane transporter activity"/>
    <property type="evidence" value="ECO:0007669"/>
    <property type="project" value="InterPro"/>
</dbReference>
<evidence type="ECO:0000256" key="6">
    <source>
        <dbReference type="SAM" id="Phobius"/>
    </source>
</evidence>
<reference evidence="8 9" key="1">
    <citation type="submission" date="2015-06" db="EMBL/GenBank/DDBJ databases">
        <title>Draft genome of the ant-associated black yeast Phialophora attae CBS 131958.</title>
        <authorList>
            <person name="Moreno L.F."/>
            <person name="Stielow B.J."/>
            <person name="de Hoog S."/>
            <person name="Vicente V.A."/>
            <person name="Weiss V.A."/>
            <person name="de Vries M."/>
            <person name="Cruz L.M."/>
            <person name="Souza E.M."/>
        </authorList>
    </citation>
    <scope>NUCLEOTIDE SEQUENCE [LARGE SCALE GENOMIC DNA]</scope>
    <source>
        <strain evidence="8 9">CBS 131958</strain>
    </source>
</reference>
<accession>A0A0N0NIK3</accession>
<dbReference type="PROSITE" id="PS50850">
    <property type="entry name" value="MFS"/>
    <property type="match status" value="1"/>
</dbReference>
<dbReference type="GO" id="GO:0016020">
    <property type="term" value="C:membrane"/>
    <property type="evidence" value="ECO:0007669"/>
    <property type="project" value="UniProtKB-SubCell"/>
</dbReference>
<dbReference type="VEuPathDB" id="FungiDB:AB675_10965"/>
<keyword evidence="2" id="KW-0813">Transport</keyword>
<feature type="domain" description="Major facilitator superfamily (MFS) profile" evidence="7">
    <location>
        <begin position="47"/>
        <end position="461"/>
    </location>
</feature>
<dbReference type="PANTHER" id="PTHR43791:SF50">
    <property type="entry name" value="TRANSPORTER, PUTATIVE (AFU_ORTHOLOGUE AFUA_2G00840)-RELATED"/>
    <property type="match status" value="1"/>
</dbReference>
<feature type="transmembrane region" description="Helical" evidence="6">
    <location>
        <begin position="117"/>
        <end position="135"/>
    </location>
</feature>
<evidence type="ECO:0000256" key="4">
    <source>
        <dbReference type="ARBA" id="ARBA00022989"/>
    </source>
</evidence>
<dbReference type="GeneID" id="28731651"/>
<evidence type="ECO:0000256" key="1">
    <source>
        <dbReference type="ARBA" id="ARBA00004141"/>
    </source>
</evidence>
<protein>
    <submittedName>
        <fullName evidence="8">Putative transporter</fullName>
    </submittedName>
</protein>
<feature type="transmembrane region" description="Helical" evidence="6">
    <location>
        <begin position="337"/>
        <end position="356"/>
    </location>
</feature>
<dbReference type="AlphaFoldDB" id="A0A0N0NIK3"/>
<name>A0A0N0NIK3_9EURO</name>
<dbReference type="EMBL" id="LFJN01000039">
    <property type="protein sequence ID" value="KPI35539.1"/>
    <property type="molecule type" value="Genomic_DNA"/>
</dbReference>
<feature type="transmembrane region" description="Helical" evidence="6">
    <location>
        <begin position="173"/>
        <end position="195"/>
    </location>
</feature>
<organism evidence="8 9">
    <name type="scientific">Cyphellophora attinorum</name>
    <dbReference type="NCBI Taxonomy" id="1664694"/>
    <lineage>
        <taxon>Eukaryota</taxon>
        <taxon>Fungi</taxon>
        <taxon>Dikarya</taxon>
        <taxon>Ascomycota</taxon>
        <taxon>Pezizomycotina</taxon>
        <taxon>Eurotiomycetes</taxon>
        <taxon>Chaetothyriomycetidae</taxon>
        <taxon>Chaetothyriales</taxon>
        <taxon>Cyphellophoraceae</taxon>
        <taxon>Cyphellophora</taxon>
    </lineage>
</organism>
<dbReference type="PANTHER" id="PTHR43791">
    <property type="entry name" value="PERMEASE-RELATED"/>
    <property type="match status" value="1"/>
</dbReference>
<feature type="transmembrane region" description="Helical" evidence="6">
    <location>
        <begin position="207"/>
        <end position="227"/>
    </location>
</feature>
<keyword evidence="5 6" id="KW-0472">Membrane</keyword>
<dbReference type="Pfam" id="PF07690">
    <property type="entry name" value="MFS_1"/>
    <property type="match status" value="1"/>
</dbReference>
<comment type="caution">
    <text evidence="8">The sequence shown here is derived from an EMBL/GenBank/DDBJ whole genome shotgun (WGS) entry which is preliminary data.</text>
</comment>
<evidence type="ECO:0000256" key="2">
    <source>
        <dbReference type="ARBA" id="ARBA00022448"/>
    </source>
</evidence>
<dbReference type="SUPFAM" id="SSF103473">
    <property type="entry name" value="MFS general substrate transporter"/>
    <property type="match status" value="1"/>
</dbReference>
<gene>
    <name evidence="8" type="ORF">AB675_10965</name>
</gene>
<dbReference type="RefSeq" id="XP_017995502.1">
    <property type="nucleotide sequence ID" value="XM_018139771.1"/>
</dbReference>
<evidence type="ECO:0000259" key="7">
    <source>
        <dbReference type="PROSITE" id="PS50850"/>
    </source>
</evidence>
<dbReference type="InterPro" id="IPR036259">
    <property type="entry name" value="MFS_trans_sf"/>
</dbReference>
<feature type="transmembrane region" description="Helical" evidence="6">
    <location>
        <begin position="402"/>
        <end position="422"/>
    </location>
</feature>
<feature type="transmembrane region" description="Helical" evidence="6">
    <location>
        <begin position="434"/>
        <end position="457"/>
    </location>
</feature>
<evidence type="ECO:0000313" key="9">
    <source>
        <dbReference type="Proteomes" id="UP000038010"/>
    </source>
</evidence>
<evidence type="ECO:0000313" key="8">
    <source>
        <dbReference type="EMBL" id="KPI35539.1"/>
    </source>
</evidence>
<evidence type="ECO:0000256" key="5">
    <source>
        <dbReference type="ARBA" id="ARBA00023136"/>
    </source>
</evidence>
<comment type="subcellular location">
    <subcellularLocation>
        <location evidence="1">Membrane</location>
        <topology evidence="1">Multi-pass membrane protein</topology>
    </subcellularLocation>
</comment>
<dbReference type="InterPro" id="IPR011701">
    <property type="entry name" value="MFS"/>
</dbReference>
<keyword evidence="3 6" id="KW-0812">Transmembrane</keyword>
<feature type="transmembrane region" description="Helical" evidence="6">
    <location>
        <begin position="368"/>
        <end position="390"/>
    </location>
</feature>
<dbReference type="OrthoDB" id="2985014at2759"/>
<dbReference type="Gene3D" id="1.20.1250.20">
    <property type="entry name" value="MFS general substrate transporter like domains"/>
    <property type="match status" value="2"/>
</dbReference>
<dbReference type="Proteomes" id="UP000038010">
    <property type="component" value="Unassembled WGS sequence"/>
</dbReference>
<feature type="transmembrane region" description="Helical" evidence="6">
    <location>
        <begin position="276"/>
        <end position="300"/>
    </location>
</feature>
<dbReference type="FunFam" id="1.20.1250.20:FF:000013">
    <property type="entry name" value="MFS general substrate transporter"/>
    <property type="match status" value="1"/>
</dbReference>
<dbReference type="InterPro" id="IPR020846">
    <property type="entry name" value="MFS_dom"/>
</dbReference>
<sequence>MDSKTDANLEEGSLMEKARTTSATYNATMSLDPVAERKLVWKLDLRLMPVLAIMYLFNALDKGNLGNAKTAGLEDDLNLTGNQYNLLLSIFFIPFVLTSPFLGALGKKYGPSRVLPIMMFTFGSMTLLTVAAHNFGGLMALRWFLGMAESAFFPLVIYYQTTFYRRGELARRLAIFYAASNIANAFGGLLSFAVFRIHTGALASWRYLFIIEGALTVSFAVFAYWYLPYNSQTARFLTPAEKDIAFYRMQMDSSSIVDQKFNFKDAAIIFRHPTTWMILGIEMCLGVPLQSVSLYLPPIIKRLGYGTVKTNLYTVAPNVTGAAMLLLLAFASDYTKIRSPFVALGFAFTMIGFIIYACVDVKSQLNVAYYACFMMTWGTSAPSVILDTWFNNNIANENRRMLLTSVAVPVANVMGLVSSNIFQAKDAPKYFPALATTAAFGGTGLILTCLLMLWMIIDNKRRDRRAGRVVRARDIPTELLADGPASPEYRWQL</sequence>
<feature type="transmembrane region" description="Helical" evidence="6">
    <location>
        <begin position="86"/>
        <end position="105"/>
    </location>
</feature>
<proteinExistence type="predicted"/>
<keyword evidence="4 6" id="KW-1133">Transmembrane helix</keyword>
<keyword evidence="9" id="KW-1185">Reference proteome</keyword>
<feature type="transmembrane region" description="Helical" evidence="6">
    <location>
        <begin position="312"/>
        <end position="330"/>
    </location>
</feature>